<dbReference type="Pfam" id="PF20256">
    <property type="entry name" value="MoCoBD_2"/>
    <property type="match status" value="1"/>
</dbReference>
<dbReference type="RefSeq" id="WP_057847030.1">
    <property type="nucleotide sequence ID" value="NZ_LLYA01000192.1"/>
</dbReference>
<dbReference type="PANTHER" id="PTHR11908:SF132">
    <property type="entry name" value="ALDEHYDE OXIDASE 1-RELATED"/>
    <property type="match status" value="1"/>
</dbReference>
<dbReference type="AlphaFoldDB" id="A0A0R3MG03"/>
<dbReference type="InterPro" id="IPR008274">
    <property type="entry name" value="AldOxase/xan_DH_MoCoBD1"/>
</dbReference>
<dbReference type="SUPFAM" id="SSF56003">
    <property type="entry name" value="Molybdenum cofactor-binding domain"/>
    <property type="match status" value="1"/>
</dbReference>
<dbReference type="PROSITE" id="PS51085">
    <property type="entry name" value="2FE2S_FER_2"/>
    <property type="match status" value="1"/>
</dbReference>
<dbReference type="SUPFAM" id="SSF54292">
    <property type="entry name" value="2Fe-2S ferredoxin-like"/>
    <property type="match status" value="1"/>
</dbReference>
<dbReference type="InterPro" id="IPR006058">
    <property type="entry name" value="2Fe2S_fd_BS"/>
</dbReference>
<dbReference type="OrthoDB" id="9763985at2"/>
<keyword evidence="5" id="KW-0408">Iron</keyword>
<dbReference type="InterPro" id="IPR046867">
    <property type="entry name" value="AldOxase/xan_DH_MoCoBD2"/>
</dbReference>
<dbReference type="Gene3D" id="3.90.1170.50">
    <property type="entry name" value="Aldehyde oxidase/xanthine dehydrogenase, a/b hammerhead"/>
    <property type="match status" value="2"/>
</dbReference>
<dbReference type="SUPFAM" id="SSF47741">
    <property type="entry name" value="CO dehydrogenase ISP C-domain like"/>
    <property type="match status" value="1"/>
</dbReference>
<evidence type="ECO:0000256" key="2">
    <source>
        <dbReference type="ARBA" id="ARBA00022505"/>
    </source>
</evidence>
<dbReference type="InterPro" id="IPR002888">
    <property type="entry name" value="2Fe-2S-bd"/>
</dbReference>
<proteinExistence type="inferred from homology"/>
<evidence type="ECO:0000259" key="6">
    <source>
        <dbReference type="PROSITE" id="PS51085"/>
    </source>
</evidence>
<dbReference type="Pfam" id="PF01315">
    <property type="entry name" value="Ald_Xan_dh_C"/>
    <property type="match status" value="1"/>
</dbReference>
<dbReference type="GO" id="GO:0051537">
    <property type="term" value="F:2 iron, 2 sulfur cluster binding"/>
    <property type="evidence" value="ECO:0007669"/>
    <property type="project" value="InterPro"/>
</dbReference>
<dbReference type="InterPro" id="IPR036884">
    <property type="entry name" value="2Fe-2S-bd_dom_sf"/>
</dbReference>
<evidence type="ECO:0000313" key="7">
    <source>
        <dbReference type="EMBL" id="KRR18844.1"/>
    </source>
</evidence>
<organism evidence="7 8">
    <name type="scientific">Bradyrhizobium retamae</name>
    <dbReference type="NCBI Taxonomy" id="1300035"/>
    <lineage>
        <taxon>Bacteria</taxon>
        <taxon>Pseudomonadati</taxon>
        <taxon>Pseudomonadota</taxon>
        <taxon>Alphaproteobacteria</taxon>
        <taxon>Hyphomicrobiales</taxon>
        <taxon>Nitrobacteraceae</taxon>
        <taxon>Bradyrhizobium</taxon>
    </lineage>
</organism>
<keyword evidence="8" id="KW-1185">Reference proteome</keyword>
<dbReference type="Pfam" id="PF02738">
    <property type="entry name" value="MoCoBD_1"/>
    <property type="match status" value="1"/>
</dbReference>
<gene>
    <name evidence="7" type="ORF">CQ13_10450</name>
</gene>
<comment type="caution">
    <text evidence="7">The sequence shown here is derived from an EMBL/GenBank/DDBJ whole genome shotgun (WGS) entry which is preliminary data.</text>
</comment>
<dbReference type="InterPro" id="IPR001041">
    <property type="entry name" value="2Fe-2S_ferredoxin-type"/>
</dbReference>
<comment type="similarity">
    <text evidence="1">Belongs to the xanthine dehydrogenase family.</text>
</comment>
<evidence type="ECO:0000256" key="3">
    <source>
        <dbReference type="ARBA" id="ARBA00022723"/>
    </source>
</evidence>
<protein>
    <submittedName>
        <fullName evidence="7">Dehydrogenase</fullName>
    </submittedName>
</protein>
<dbReference type="SMART" id="SM01008">
    <property type="entry name" value="Ald_Xan_dh_C"/>
    <property type="match status" value="1"/>
</dbReference>
<dbReference type="CDD" id="cd00207">
    <property type="entry name" value="fer2"/>
    <property type="match status" value="1"/>
</dbReference>
<feature type="domain" description="2Fe-2S ferredoxin-type" evidence="6">
    <location>
        <begin position="1"/>
        <end position="76"/>
    </location>
</feature>
<dbReference type="PANTHER" id="PTHR11908">
    <property type="entry name" value="XANTHINE DEHYDROGENASE"/>
    <property type="match status" value="1"/>
</dbReference>
<dbReference type="InterPro" id="IPR000674">
    <property type="entry name" value="Ald_Oxase/Xan_DH_a/b"/>
</dbReference>
<dbReference type="Pfam" id="PF00111">
    <property type="entry name" value="Fer2"/>
    <property type="match status" value="1"/>
</dbReference>
<name>A0A0R3MG03_9BRAD</name>
<keyword evidence="4" id="KW-0560">Oxidoreductase</keyword>
<accession>A0A0R3MG03</accession>
<dbReference type="GO" id="GO:0005506">
    <property type="term" value="F:iron ion binding"/>
    <property type="evidence" value="ECO:0007669"/>
    <property type="project" value="InterPro"/>
</dbReference>
<evidence type="ECO:0000256" key="1">
    <source>
        <dbReference type="ARBA" id="ARBA00006849"/>
    </source>
</evidence>
<evidence type="ECO:0000313" key="8">
    <source>
        <dbReference type="Proteomes" id="UP000052023"/>
    </source>
</evidence>
<dbReference type="InterPro" id="IPR036010">
    <property type="entry name" value="2Fe-2S_ferredoxin-like_sf"/>
</dbReference>
<dbReference type="Pfam" id="PF01799">
    <property type="entry name" value="Fer2_2"/>
    <property type="match status" value="1"/>
</dbReference>
<dbReference type="GO" id="GO:0016491">
    <property type="term" value="F:oxidoreductase activity"/>
    <property type="evidence" value="ECO:0007669"/>
    <property type="project" value="UniProtKB-KW"/>
</dbReference>
<dbReference type="InterPro" id="IPR037165">
    <property type="entry name" value="AldOxase/xan_DH_Mopterin-bd_sf"/>
</dbReference>
<dbReference type="Gene3D" id="3.10.20.30">
    <property type="match status" value="1"/>
</dbReference>
<dbReference type="EMBL" id="LLYA01000192">
    <property type="protein sequence ID" value="KRR18844.1"/>
    <property type="molecule type" value="Genomic_DNA"/>
</dbReference>
<keyword evidence="2" id="KW-0500">Molybdenum</keyword>
<dbReference type="InterPro" id="IPR012675">
    <property type="entry name" value="Beta-grasp_dom_sf"/>
</dbReference>
<dbReference type="Gene3D" id="3.30.365.10">
    <property type="entry name" value="Aldehyde oxidase/xanthine dehydrogenase, molybdopterin binding domain"/>
    <property type="match status" value="4"/>
</dbReference>
<dbReference type="Proteomes" id="UP000052023">
    <property type="component" value="Unassembled WGS sequence"/>
</dbReference>
<dbReference type="Gene3D" id="1.10.150.120">
    <property type="entry name" value="[2Fe-2S]-binding domain"/>
    <property type="match status" value="1"/>
</dbReference>
<dbReference type="InterPro" id="IPR036856">
    <property type="entry name" value="Ald_Oxase/Xan_DH_a/b_sf"/>
</dbReference>
<dbReference type="InterPro" id="IPR016208">
    <property type="entry name" value="Ald_Oxase/xanthine_DH-like"/>
</dbReference>
<dbReference type="SUPFAM" id="SSF54665">
    <property type="entry name" value="CO dehydrogenase molybdoprotein N-domain-like"/>
    <property type="match status" value="1"/>
</dbReference>
<sequence>MSTMTINGKLAPLPDDPDALLVDVVRDALDLTGTKLVCGAGVCGACTVLVDGEPAVSCLMPARSAADQNVTTVEGIGAEKLHPVQKAFMAHDALQCGFCTPGFIVEAAAFHDSWRAAKGTAVPSREEIGAALSGHLCRCGAYDGIFRAVADACAGRFDGEEFVPPRMEARDKVTGSAKYTVDIHHDGQLEGMILRSPFAHARIGELDLTAARAMPGVSAAISLLGDDRVVRYVGQPIAAVAAKDRKSALAAIAAIKLVSERLPSVIGLDEARRADAPVVFEKSTRKKAGNVSEGAGSPASWKGNIRGPSAAFSKKPKKVRSWIDSARSANSPLLVEGTFRTGTQQHACLEPHAAVARFEGDRLTVHVSTQAVFHLMELIAKRYKLDHDKVRVIADHVGGGFGSKAALGVETTTAIELAREAKAPVRVAYDRHEELSVTGYRPAAEMKIALLPSDQGELKALSFTAYADTGAATNSTIAALARLIYPAEGKELADFDVISNLPAGAPFRGPGGPPMAFALEQAIDEAAVRMNIDAIALRKRWDPDPNRQRLYDWASSLEVWRDRKPISAQSGRYRRGVGVATGYWLYLWQPGSKVEVAVKGGRLIASTATQDIGTGTRTVIANTLAREFGLEPHEVEVRIGDSKLPEGPGSGGSRVTASVIPPMLLAIEQLKAAIQQNAKRQPVPGSNAPWREMLAASPDLAASGVRPEDSRQMAPGIQSPLKQAGFMGWIFGWMMRRFSNLAIGAGVPSSVQVVEVEIDTWLGHVSVVNVHTGIAVGKIVAPALARSQATGAVIQGIGYALYEAREVDSRTGDVLSGGMEDYRIPGIADTPMIDVHFDQRGFDHVLGGSVGIGEVATVPTSPAVANAIHHATGVRLTELPIRPDRLVAALKGRVAA</sequence>
<dbReference type="PROSITE" id="PS00197">
    <property type="entry name" value="2FE2S_FER_1"/>
    <property type="match status" value="1"/>
</dbReference>
<evidence type="ECO:0000256" key="5">
    <source>
        <dbReference type="ARBA" id="ARBA00023004"/>
    </source>
</evidence>
<evidence type="ECO:0000256" key="4">
    <source>
        <dbReference type="ARBA" id="ARBA00023002"/>
    </source>
</evidence>
<reference evidence="7 8" key="1">
    <citation type="submission" date="2014-03" db="EMBL/GenBank/DDBJ databases">
        <title>Bradyrhizobium valentinum sp. nov., isolated from effective nodules of Lupinus mariae-josephae, a lupine endemic of basic-lime soils in Eastern Spain.</title>
        <authorList>
            <person name="Duran D."/>
            <person name="Rey L."/>
            <person name="Navarro A."/>
            <person name="Busquets A."/>
            <person name="Imperial J."/>
            <person name="Ruiz-Argueso T."/>
        </authorList>
    </citation>
    <scope>NUCLEOTIDE SEQUENCE [LARGE SCALE GENOMIC DNA]</scope>
    <source>
        <strain evidence="7 8">Ro19</strain>
    </source>
</reference>
<keyword evidence="3" id="KW-0479">Metal-binding</keyword>